<accession>A0A5E6XMD3</accession>
<dbReference type="SUPFAM" id="SSF55729">
    <property type="entry name" value="Acyl-CoA N-acyltransferases (Nat)"/>
    <property type="match status" value="1"/>
</dbReference>
<dbReference type="GO" id="GO:0016747">
    <property type="term" value="F:acyltransferase activity, transferring groups other than amino-acyl groups"/>
    <property type="evidence" value="ECO:0007669"/>
    <property type="project" value="InterPro"/>
</dbReference>
<dbReference type="PANTHER" id="PTHR43610">
    <property type="entry name" value="BLL6696 PROTEIN"/>
    <property type="match status" value="1"/>
</dbReference>
<dbReference type="InterPro" id="IPR000182">
    <property type="entry name" value="GNAT_dom"/>
</dbReference>
<evidence type="ECO:0000313" key="3">
    <source>
        <dbReference type="Proteomes" id="UP000327167"/>
    </source>
</evidence>
<dbReference type="AlphaFoldDB" id="A0A5E6XMD3"/>
<dbReference type="Gene3D" id="3.40.630.30">
    <property type="match status" value="1"/>
</dbReference>
<feature type="domain" description="N-acetyltransferase" evidence="1">
    <location>
        <begin position="17"/>
        <end position="149"/>
    </location>
</feature>
<proteinExistence type="predicted"/>
<gene>
    <name evidence="2" type="ORF">PS655_05488</name>
</gene>
<reference evidence="2 3" key="1">
    <citation type="submission" date="2019-09" db="EMBL/GenBank/DDBJ databases">
        <authorList>
            <person name="Chandra G."/>
            <person name="Truman W A."/>
        </authorList>
    </citation>
    <scope>NUCLEOTIDE SEQUENCE [LARGE SCALE GENOMIC DNA]</scope>
    <source>
        <strain evidence="2">PS655</strain>
    </source>
</reference>
<dbReference type="PANTHER" id="PTHR43610:SF1">
    <property type="entry name" value="N-ACETYLTRANSFERASE DOMAIN-CONTAINING PROTEIN"/>
    <property type="match status" value="1"/>
</dbReference>
<sequence length="182" mass="19988">MPVNKFDCQPALYGSTLTLRALTASDVEAMFLAASDPLIWAGHPASDRYERQVFEAYFAARLASAKALAVIDIESGQIVGMSSYYSPPDQPENIAIGYTFLVRAKWGGDANRELKRLMLEHAFKTYDIVYFHIGPANIRSQKALLKIGAGHLYDAELNLSGAPALCKCYGLSRAQWLANPQA</sequence>
<evidence type="ECO:0000313" key="2">
    <source>
        <dbReference type="EMBL" id="VVN41825.1"/>
    </source>
</evidence>
<dbReference type="EMBL" id="CABVHJ010000026">
    <property type="protein sequence ID" value="VVN41825.1"/>
    <property type="molecule type" value="Genomic_DNA"/>
</dbReference>
<dbReference type="Proteomes" id="UP000327167">
    <property type="component" value="Unassembled WGS sequence"/>
</dbReference>
<organism evidence="2 3">
    <name type="scientific">Pseudomonas fluorescens</name>
    <dbReference type="NCBI Taxonomy" id="294"/>
    <lineage>
        <taxon>Bacteria</taxon>
        <taxon>Pseudomonadati</taxon>
        <taxon>Pseudomonadota</taxon>
        <taxon>Gammaproteobacteria</taxon>
        <taxon>Pseudomonadales</taxon>
        <taxon>Pseudomonadaceae</taxon>
        <taxon>Pseudomonas</taxon>
    </lineage>
</organism>
<protein>
    <recommendedName>
        <fullName evidence="1">N-acetyltransferase domain-containing protein</fullName>
    </recommendedName>
</protein>
<dbReference type="InterPro" id="IPR016181">
    <property type="entry name" value="Acyl_CoA_acyltransferase"/>
</dbReference>
<dbReference type="RefSeq" id="WP_224794824.1">
    <property type="nucleotide sequence ID" value="NZ_CABVHJ010000026.1"/>
</dbReference>
<evidence type="ECO:0000259" key="1">
    <source>
        <dbReference type="Pfam" id="PF13302"/>
    </source>
</evidence>
<dbReference type="Pfam" id="PF13302">
    <property type="entry name" value="Acetyltransf_3"/>
    <property type="match status" value="1"/>
</dbReference>
<name>A0A5E6XMD3_PSEFL</name>